<evidence type="ECO:0000256" key="3">
    <source>
        <dbReference type="ARBA" id="ARBA00011775"/>
    </source>
</evidence>
<organism evidence="14 15">
    <name type="scientific">Armadillidium nasatum</name>
    <dbReference type="NCBI Taxonomy" id="96803"/>
    <lineage>
        <taxon>Eukaryota</taxon>
        <taxon>Metazoa</taxon>
        <taxon>Ecdysozoa</taxon>
        <taxon>Arthropoda</taxon>
        <taxon>Crustacea</taxon>
        <taxon>Multicrustacea</taxon>
        <taxon>Malacostraca</taxon>
        <taxon>Eumalacostraca</taxon>
        <taxon>Peracarida</taxon>
        <taxon>Isopoda</taxon>
        <taxon>Oniscidea</taxon>
        <taxon>Crinocheta</taxon>
        <taxon>Armadillidiidae</taxon>
        <taxon>Armadillidium</taxon>
    </lineage>
</organism>
<keyword evidence="5 12" id="KW-0963">Cytoplasm</keyword>
<comment type="caution">
    <text evidence="14">The sequence shown here is derived from an EMBL/GenBank/DDBJ whole genome shotgun (WGS) entry which is preliminary data.</text>
</comment>
<evidence type="ECO:0000256" key="8">
    <source>
        <dbReference type="ARBA" id="ARBA00023034"/>
    </source>
</evidence>
<dbReference type="GO" id="GO:0006886">
    <property type="term" value="P:intracellular protein transport"/>
    <property type="evidence" value="ECO:0007669"/>
    <property type="project" value="TreeGrafter"/>
</dbReference>
<keyword evidence="9 12" id="KW-0472">Membrane</keyword>
<dbReference type="GO" id="GO:0030126">
    <property type="term" value="C:COPI vesicle coat"/>
    <property type="evidence" value="ECO:0007669"/>
    <property type="project" value="UniProtKB-UniRule"/>
</dbReference>
<keyword evidence="6 12" id="KW-0931">ER-Golgi transport</keyword>
<keyword evidence="15" id="KW-1185">Reference proteome</keyword>
<comment type="subunit">
    <text evidence="3 12">Oligomeric complex that consists of at least the alpha, beta, beta', gamma, delta, epsilon and zeta subunits.</text>
</comment>
<evidence type="ECO:0000256" key="9">
    <source>
        <dbReference type="ARBA" id="ARBA00023136"/>
    </source>
</evidence>
<evidence type="ECO:0000256" key="12">
    <source>
        <dbReference type="RuleBase" id="RU366053"/>
    </source>
</evidence>
<dbReference type="PANTHER" id="PTHR11043:SF0">
    <property type="entry name" value="COATOMER SUBUNIT ZETA"/>
    <property type="match status" value="1"/>
</dbReference>
<comment type="similarity">
    <text evidence="2 12">Belongs to the adaptor complexes small subunit family.</text>
</comment>
<dbReference type="SUPFAM" id="SSF64356">
    <property type="entry name" value="SNARE-like"/>
    <property type="match status" value="1"/>
</dbReference>
<accession>A0A5N5T3D4</accession>
<evidence type="ECO:0000313" key="14">
    <source>
        <dbReference type="EMBL" id="KAB7500657.1"/>
    </source>
</evidence>
<feature type="domain" description="AP complex mu/sigma subunit" evidence="13">
    <location>
        <begin position="68"/>
        <end position="129"/>
    </location>
</feature>
<dbReference type="GO" id="GO:0006890">
    <property type="term" value="P:retrograde vesicle-mediated transport, Golgi to endoplasmic reticulum"/>
    <property type="evidence" value="ECO:0007669"/>
    <property type="project" value="UniProtKB-UniRule"/>
</dbReference>
<dbReference type="InterPro" id="IPR039652">
    <property type="entry name" value="Coatomer_zeta"/>
</dbReference>
<evidence type="ECO:0000256" key="10">
    <source>
        <dbReference type="ARBA" id="ARBA00023329"/>
    </source>
</evidence>
<evidence type="ECO:0000256" key="6">
    <source>
        <dbReference type="ARBA" id="ARBA00022892"/>
    </source>
</evidence>
<dbReference type="InterPro" id="IPR011012">
    <property type="entry name" value="Longin-like_dom_sf"/>
</dbReference>
<evidence type="ECO:0000313" key="15">
    <source>
        <dbReference type="Proteomes" id="UP000326759"/>
    </source>
</evidence>
<comment type="function">
    <text evidence="11">The coatomer is a cytosolic protein complex that binds to dilysine motifs and reversibly associates with Golgi non-clathrin-coated vesicles, which further mediate biosynthetic protein transport from the ER, via the Golgi up to the trans Golgi network. Coatomer complex is required for budding from Golgi membranes, and is essential for the retrograde Golgi-to-ER transport of dilysine-tagged proteins. The zeta subunit may be involved in regulating the coat assembly and, hence, the rate of biosynthetic protein transport due to its association-dissociation properties with the coatomer complex.</text>
</comment>
<evidence type="ECO:0000256" key="1">
    <source>
        <dbReference type="ARBA" id="ARBA00004255"/>
    </source>
</evidence>
<dbReference type="Gene3D" id="3.30.450.60">
    <property type="match status" value="2"/>
</dbReference>
<keyword evidence="10 12" id="KW-0968">Cytoplasmic vesicle</keyword>
<evidence type="ECO:0000259" key="13">
    <source>
        <dbReference type="Pfam" id="PF01217"/>
    </source>
</evidence>
<proteinExistence type="inferred from homology"/>
<evidence type="ECO:0000256" key="2">
    <source>
        <dbReference type="ARBA" id="ARBA00006972"/>
    </source>
</evidence>
<dbReference type="InterPro" id="IPR022775">
    <property type="entry name" value="AP_mu_sigma_su"/>
</dbReference>
<comment type="subcellular location">
    <subcellularLocation>
        <location evidence="12">Cytoplasm</location>
    </subcellularLocation>
    <subcellularLocation>
        <location evidence="1 12">Golgi apparatus membrane</location>
        <topology evidence="1 12">Peripheral membrane protein</topology>
        <orientation evidence="1 12">Cytoplasmic side</orientation>
    </subcellularLocation>
    <subcellularLocation>
        <location evidence="12">Cytoplasmic vesicle</location>
        <location evidence="12">COPI-coated vesicle membrane</location>
        <topology evidence="12">Peripheral membrane protein</topology>
        <orientation evidence="12">Cytoplasmic side</orientation>
    </subcellularLocation>
</comment>
<protein>
    <recommendedName>
        <fullName evidence="12">Coatomer subunit zeta</fullName>
    </recommendedName>
</protein>
<keyword evidence="7 12" id="KW-0653">Protein transport</keyword>
<keyword evidence="4 12" id="KW-0813">Transport</keyword>
<evidence type="ECO:0000256" key="5">
    <source>
        <dbReference type="ARBA" id="ARBA00022490"/>
    </source>
</evidence>
<dbReference type="EMBL" id="SEYY01013202">
    <property type="protein sequence ID" value="KAB7500657.1"/>
    <property type="molecule type" value="Genomic_DNA"/>
</dbReference>
<keyword evidence="8 12" id="KW-0333">Golgi apparatus</keyword>
<evidence type="ECO:0000256" key="11">
    <source>
        <dbReference type="ARBA" id="ARBA00045555"/>
    </source>
</evidence>
<dbReference type="GO" id="GO:0000139">
    <property type="term" value="C:Golgi membrane"/>
    <property type="evidence" value="ECO:0007669"/>
    <property type="project" value="UniProtKB-SubCell"/>
</dbReference>
<name>A0A5N5T3D4_9CRUS</name>
<dbReference type="Proteomes" id="UP000326759">
    <property type="component" value="Unassembled WGS sequence"/>
</dbReference>
<sequence>MALVSEPTLYVIKGIAILDNDGNRIVAKYYDPHCFSSVKEEKKFEKNLFQKTHRANAEITMLDKLTCLILLCVLTCLYDAVSLILRKNVEKKTLLENLDIILLAIDEICDGGVPLETDPQVVAQRVALRMEETPFNDQTVSQLLLILQTLISHSSHLTLFSENIILKVLVEWALFILLNLTLTSPKYLFFV</sequence>
<dbReference type="Pfam" id="PF01217">
    <property type="entry name" value="Clat_adaptor_s"/>
    <property type="match status" value="1"/>
</dbReference>
<dbReference type="AlphaFoldDB" id="A0A5N5T3D4"/>
<dbReference type="PANTHER" id="PTHR11043">
    <property type="entry name" value="ZETA-COAT PROTEIN"/>
    <property type="match status" value="1"/>
</dbReference>
<reference evidence="14 15" key="1">
    <citation type="journal article" date="2019" name="PLoS Biol.">
        <title>Sex chromosomes control vertical transmission of feminizing Wolbachia symbionts in an isopod.</title>
        <authorList>
            <person name="Becking T."/>
            <person name="Chebbi M.A."/>
            <person name="Giraud I."/>
            <person name="Moumen B."/>
            <person name="Laverre T."/>
            <person name="Caubet Y."/>
            <person name="Peccoud J."/>
            <person name="Gilbert C."/>
            <person name="Cordaux R."/>
        </authorList>
    </citation>
    <scope>NUCLEOTIDE SEQUENCE [LARGE SCALE GENOMIC DNA]</scope>
    <source>
        <strain evidence="14">ANa2</strain>
        <tissue evidence="14">Whole body excluding digestive tract and cuticle</tissue>
    </source>
</reference>
<dbReference type="GO" id="GO:0006891">
    <property type="term" value="P:intra-Golgi vesicle-mediated transport"/>
    <property type="evidence" value="ECO:0007669"/>
    <property type="project" value="TreeGrafter"/>
</dbReference>
<evidence type="ECO:0000256" key="7">
    <source>
        <dbReference type="ARBA" id="ARBA00022927"/>
    </source>
</evidence>
<gene>
    <name evidence="14" type="primary">COPZ1_1</name>
    <name evidence="14" type="ORF">Anas_14435</name>
</gene>
<evidence type="ECO:0000256" key="4">
    <source>
        <dbReference type="ARBA" id="ARBA00022448"/>
    </source>
</evidence>
<dbReference type="OrthoDB" id="10249988at2759"/>